<name>A0A409WAZ2_9AGAR</name>
<evidence type="ECO:0008006" key="11">
    <source>
        <dbReference type="Google" id="ProtNLM"/>
    </source>
</evidence>
<evidence type="ECO:0000313" key="9">
    <source>
        <dbReference type="EMBL" id="PPQ75687.1"/>
    </source>
</evidence>
<organism evidence="9 10">
    <name type="scientific">Gymnopilus dilepis</name>
    <dbReference type="NCBI Taxonomy" id="231916"/>
    <lineage>
        <taxon>Eukaryota</taxon>
        <taxon>Fungi</taxon>
        <taxon>Dikarya</taxon>
        <taxon>Basidiomycota</taxon>
        <taxon>Agaricomycotina</taxon>
        <taxon>Agaricomycetes</taxon>
        <taxon>Agaricomycetidae</taxon>
        <taxon>Agaricales</taxon>
        <taxon>Agaricineae</taxon>
        <taxon>Hymenogastraceae</taxon>
        <taxon>Gymnopilus</taxon>
    </lineage>
</organism>
<feature type="transmembrane region" description="Helical" evidence="8">
    <location>
        <begin position="429"/>
        <end position="448"/>
    </location>
</feature>
<comment type="subcellular location">
    <subcellularLocation>
        <location evidence="1">Membrane</location>
        <topology evidence="1">Multi-pass membrane protein</topology>
    </subcellularLocation>
</comment>
<feature type="transmembrane region" description="Helical" evidence="8">
    <location>
        <begin position="134"/>
        <end position="156"/>
    </location>
</feature>
<dbReference type="PANTHER" id="PTHR45649">
    <property type="entry name" value="AMINO-ACID PERMEASE BAT1"/>
    <property type="match status" value="1"/>
</dbReference>
<feature type="transmembrane region" description="Helical" evidence="8">
    <location>
        <begin position="335"/>
        <end position="353"/>
    </location>
</feature>
<feature type="region of interest" description="Disordered" evidence="7">
    <location>
        <begin position="467"/>
        <end position="486"/>
    </location>
</feature>
<evidence type="ECO:0000256" key="4">
    <source>
        <dbReference type="ARBA" id="ARBA00022989"/>
    </source>
</evidence>
<evidence type="ECO:0000256" key="3">
    <source>
        <dbReference type="ARBA" id="ARBA00022692"/>
    </source>
</evidence>
<protein>
    <recommendedName>
        <fullName evidence="11">Amino acid permease/ SLC12A domain-containing protein</fullName>
    </recommendedName>
</protein>
<proteinExistence type="predicted"/>
<keyword evidence="4 8" id="KW-1133">Transmembrane helix</keyword>
<accession>A0A409WAZ2</accession>
<dbReference type="PANTHER" id="PTHR45649:SF6">
    <property type="entry name" value="GABA-SPECIFIC PERMEASE"/>
    <property type="match status" value="1"/>
</dbReference>
<dbReference type="AlphaFoldDB" id="A0A409WAZ2"/>
<feature type="non-terminal residue" evidence="9">
    <location>
        <position position="1"/>
    </location>
</feature>
<dbReference type="GO" id="GO:0016020">
    <property type="term" value="C:membrane"/>
    <property type="evidence" value="ECO:0007669"/>
    <property type="project" value="UniProtKB-SubCell"/>
</dbReference>
<sequence length="886" mass="97119">FRRNFTPVELFGITFSIIGLVPSLASVLVFGLPYGGTSSIVWGWTVCAFFLTAIALAIAELGSSAPTSGGLYYWTFKFSSPRWRRLLCWIVGYSNTTGNIAAVASVDWGCAVQITAAASIGSGLTFEATTAQAYGVYCALLLSHAVLCSLNPLVIARLQKPYIVLNIVLCLVFIIGLPIATPKEFMNDAKYVFGTFRNVTDWNDGAFDSTIHISEEARNANVAIPFALIAGTVLSIVIGWGVNVALAFCMGTDIENILSSPIGQPMATILFNSFGQKGTLAVWSGIIVVQYALGTSIASSLFFLCSGSSDKADGALPLSKWLYKIDDRTHAPTRCVWFTVTVAGLLGLLSFAGSNAIGAVFTLAVVCQYIVYCIPISARFLGGQEVKPGPFRLGKLSLPIAIIAVTFMTFFIVVFLFPADPNPGAGNMNYTVVVLGGALVLSIIYYFFPKYGGRHWFTGPVRTLEAEEAASSRRTSGDTGEKEPRAMASNLSALEQIKQDAQLDHGVRGGLNSPNGRIPSLAEATLACPDNSLTKRTPLPDNDLNLPPKCRHKQRKGLVLGVGDASKWEMDLSAATSAHHVGPHANEICHASFARNTDRTENLQSVAEPEIAPAASETVFTAGFTLLSQLSSVLEQCREASKVNVAEQLRKEKQYLWAKIEYNERISHLEQKLDELATILRSQQHDYHRLKNDYAGVAEELRSEKEAGEKLREQVAILSATEQAATAKSAAVTADYSRRRKIYKEKIAVKDGQIQQMQTQLYVFQGEKAALAERTKALEDEQKNKLRQQKLETAGLRERITTIERKLIILHWRVNILTSYFRELLKDNKCPRVTPEERQNGAHDLWDVERALRNLADGCKPFLETISNRFDYYEDVGCPLCSSEVA</sequence>
<evidence type="ECO:0000256" key="2">
    <source>
        <dbReference type="ARBA" id="ARBA00022448"/>
    </source>
</evidence>
<dbReference type="Gene3D" id="1.20.1740.10">
    <property type="entry name" value="Amino acid/polyamine transporter I"/>
    <property type="match status" value="1"/>
</dbReference>
<evidence type="ECO:0000313" key="10">
    <source>
        <dbReference type="Proteomes" id="UP000284706"/>
    </source>
</evidence>
<reference evidence="9 10" key="1">
    <citation type="journal article" date="2018" name="Evol. Lett.">
        <title>Horizontal gene cluster transfer increased hallucinogenic mushroom diversity.</title>
        <authorList>
            <person name="Reynolds H.T."/>
            <person name="Vijayakumar V."/>
            <person name="Gluck-Thaler E."/>
            <person name="Korotkin H.B."/>
            <person name="Matheny P.B."/>
            <person name="Slot J.C."/>
        </authorList>
    </citation>
    <scope>NUCLEOTIDE SEQUENCE [LARGE SCALE GENOMIC DNA]</scope>
    <source>
        <strain evidence="9 10">SRW20</strain>
    </source>
</reference>
<dbReference type="Proteomes" id="UP000284706">
    <property type="component" value="Unassembled WGS sequence"/>
</dbReference>
<comment type="caution">
    <text evidence="9">The sequence shown here is derived from an EMBL/GenBank/DDBJ whole genome shotgun (WGS) entry which is preliminary data.</text>
</comment>
<keyword evidence="2" id="KW-0813">Transport</keyword>
<dbReference type="EMBL" id="NHYE01005236">
    <property type="protein sequence ID" value="PPQ75687.1"/>
    <property type="molecule type" value="Genomic_DNA"/>
</dbReference>
<keyword evidence="6" id="KW-0175">Coiled coil</keyword>
<feature type="compositionally biased region" description="Basic and acidic residues" evidence="7">
    <location>
        <begin position="475"/>
        <end position="485"/>
    </location>
</feature>
<evidence type="ECO:0000256" key="5">
    <source>
        <dbReference type="ARBA" id="ARBA00023136"/>
    </source>
</evidence>
<dbReference type="FunCoup" id="A0A409WAZ2">
    <property type="interactions" value="20"/>
</dbReference>
<keyword evidence="5 8" id="KW-0472">Membrane</keyword>
<gene>
    <name evidence="9" type="ORF">CVT26_001521</name>
</gene>
<dbReference type="InParanoid" id="A0A409WAZ2"/>
<feature type="transmembrane region" description="Helical" evidence="8">
    <location>
        <begin position="40"/>
        <end position="59"/>
    </location>
</feature>
<dbReference type="STRING" id="231916.A0A409WAZ2"/>
<keyword evidence="10" id="KW-1185">Reference proteome</keyword>
<evidence type="ECO:0000256" key="1">
    <source>
        <dbReference type="ARBA" id="ARBA00004141"/>
    </source>
</evidence>
<feature type="transmembrane region" description="Helical" evidence="8">
    <location>
        <begin position="222"/>
        <end position="242"/>
    </location>
</feature>
<feature type="coiled-coil region" evidence="6">
    <location>
        <begin position="659"/>
        <end position="686"/>
    </location>
</feature>
<feature type="transmembrane region" description="Helical" evidence="8">
    <location>
        <begin position="162"/>
        <end position="180"/>
    </location>
</feature>
<feature type="transmembrane region" description="Helical" evidence="8">
    <location>
        <begin position="393"/>
        <end position="417"/>
    </location>
</feature>
<evidence type="ECO:0000256" key="6">
    <source>
        <dbReference type="SAM" id="Coils"/>
    </source>
</evidence>
<evidence type="ECO:0000256" key="8">
    <source>
        <dbReference type="SAM" id="Phobius"/>
    </source>
</evidence>
<dbReference type="Pfam" id="PF13520">
    <property type="entry name" value="AA_permease_2"/>
    <property type="match status" value="1"/>
</dbReference>
<feature type="transmembrane region" description="Helical" evidence="8">
    <location>
        <begin position="359"/>
        <end position="381"/>
    </location>
</feature>
<feature type="transmembrane region" description="Helical" evidence="8">
    <location>
        <begin position="280"/>
        <end position="304"/>
    </location>
</feature>
<keyword evidence="3 8" id="KW-0812">Transmembrane</keyword>
<feature type="transmembrane region" description="Helical" evidence="8">
    <location>
        <begin position="12"/>
        <end position="34"/>
    </location>
</feature>
<dbReference type="GO" id="GO:0022857">
    <property type="term" value="F:transmembrane transporter activity"/>
    <property type="evidence" value="ECO:0007669"/>
    <property type="project" value="InterPro"/>
</dbReference>
<dbReference type="InterPro" id="IPR002293">
    <property type="entry name" value="AA/rel_permease1"/>
</dbReference>
<evidence type="ECO:0000256" key="7">
    <source>
        <dbReference type="SAM" id="MobiDB-lite"/>
    </source>
</evidence>
<dbReference type="OrthoDB" id="4476201at2759"/>